<comment type="caution">
    <text evidence="1">The sequence shown here is derived from an EMBL/GenBank/DDBJ whole genome shotgun (WGS) entry which is preliminary data.</text>
</comment>
<organism evidence="1 2">
    <name type="scientific">Cardiocondyla obscurior</name>
    <dbReference type="NCBI Taxonomy" id="286306"/>
    <lineage>
        <taxon>Eukaryota</taxon>
        <taxon>Metazoa</taxon>
        <taxon>Ecdysozoa</taxon>
        <taxon>Arthropoda</taxon>
        <taxon>Hexapoda</taxon>
        <taxon>Insecta</taxon>
        <taxon>Pterygota</taxon>
        <taxon>Neoptera</taxon>
        <taxon>Endopterygota</taxon>
        <taxon>Hymenoptera</taxon>
        <taxon>Apocrita</taxon>
        <taxon>Aculeata</taxon>
        <taxon>Formicoidea</taxon>
        <taxon>Formicidae</taxon>
        <taxon>Myrmicinae</taxon>
        <taxon>Cardiocondyla</taxon>
    </lineage>
</organism>
<dbReference type="EMBL" id="JADYXP020000015">
    <property type="protein sequence ID" value="KAL0109280.1"/>
    <property type="molecule type" value="Genomic_DNA"/>
</dbReference>
<proteinExistence type="predicted"/>
<accession>A0AAW2F236</accession>
<sequence>MPRSVDTTYSDDKFADFSTREISCVSELSEVFPMTSGHGHVREASGQNESRCSNFSEMPVDHDGDHVCRHKSGKLELDVTVNSEDRISSPLARKTDVTITKIRLAKIFDVKI</sequence>
<gene>
    <name evidence="1" type="ORF">PUN28_014401</name>
</gene>
<dbReference type="AlphaFoldDB" id="A0AAW2F236"/>
<evidence type="ECO:0000313" key="2">
    <source>
        <dbReference type="Proteomes" id="UP001430953"/>
    </source>
</evidence>
<dbReference type="Proteomes" id="UP001430953">
    <property type="component" value="Unassembled WGS sequence"/>
</dbReference>
<protein>
    <submittedName>
        <fullName evidence="1">Uncharacterized protein</fullName>
    </submittedName>
</protein>
<evidence type="ECO:0000313" key="1">
    <source>
        <dbReference type="EMBL" id="KAL0109280.1"/>
    </source>
</evidence>
<keyword evidence="2" id="KW-1185">Reference proteome</keyword>
<name>A0AAW2F236_9HYME</name>
<reference evidence="1 2" key="1">
    <citation type="submission" date="2023-03" db="EMBL/GenBank/DDBJ databases">
        <title>High recombination rates correlate with genetic variation in Cardiocondyla obscurior ants.</title>
        <authorList>
            <person name="Errbii M."/>
        </authorList>
    </citation>
    <scope>NUCLEOTIDE SEQUENCE [LARGE SCALE GENOMIC DNA]</scope>
    <source>
        <strain evidence="1">Alpha-2009</strain>
        <tissue evidence="1">Whole body</tissue>
    </source>
</reference>